<evidence type="ECO:0000313" key="4">
    <source>
        <dbReference type="Proteomes" id="UP000044841"/>
    </source>
</evidence>
<evidence type="ECO:0000259" key="2">
    <source>
        <dbReference type="PROSITE" id="PS50181"/>
    </source>
</evidence>
<keyword evidence="4" id="KW-1185">Reference proteome</keyword>
<dbReference type="AlphaFoldDB" id="A0A0K6GFW4"/>
<dbReference type="Proteomes" id="UP000044841">
    <property type="component" value="Unassembled WGS sequence"/>
</dbReference>
<evidence type="ECO:0000313" key="3">
    <source>
        <dbReference type="EMBL" id="CUA77366.1"/>
    </source>
</evidence>
<evidence type="ECO:0000256" key="1">
    <source>
        <dbReference type="SAM" id="MobiDB-lite"/>
    </source>
</evidence>
<name>A0A0K6GFW4_9AGAM</name>
<protein>
    <recommendedName>
        <fullName evidence="2">F-box domain-containing protein</fullName>
    </recommendedName>
</protein>
<dbReference type="EMBL" id="CYGV01001833">
    <property type="protein sequence ID" value="CUA77366.1"/>
    <property type="molecule type" value="Genomic_DNA"/>
</dbReference>
<dbReference type="InterPro" id="IPR001810">
    <property type="entry name" value="F-box_dom"/>
</dbReference>
<feature type="region of interest" description="Disordered" evidence="1">
    <location>
        <begin position="469"/>
        <end position="523"/>
    </location>
</feature>
<sequence length="1205" mass="137238">MPLSNLPTELSLLALRSINVNRSRPNPYKAHAPRDYLRQLLAEYEEKKRSNDVNALQAWKKEKLAILERRNDLSGSIIEFLETVRSDRAQEARETGYARESAIISRMKQIGWSEEDLGFTPYSPIWDRWRHLVSAPRPLTNHVWARIGPELIGLLEENREHRFAMESGNRRNMRHFLLYDLLTDIYTKGYSAITLKARNPIAQFATIDFTHRGPFPSLNHAIDWPIVQTLYGTDFTEEEMIGELEKHRDEIEALVAEWVGRIQTHFVNQLCKGYMNQAEPLRPAITMHDVGQPADIPDHLKYLLRADSFFCRIPSHPSGWPPEPLSYDSFIATERLNKFQSKHTYPELWRVPNLDNIVWYPSAHCIAQELLFSMGRLDATYLEMMSVGAQFAWVLYNDVHNPALLPHQPMVTDCASKAMASDSGIGKSLLGVCNMCKLISGAEEVVVTSPRVMLKHLLDVARLAKTKGKRTKVDTDEIPDLTGRDAGDDYVDSEQEEHKPPPRKRQRATSKPDKPVVRKKQVRGKQGGLAGLINMPIDIFTEVASYLLPGDILSLARSNKFFRNLLMDRSAIHIWHGAMRNVKALPPCPPGMSEPHYLSLLFSKTCSMCGAPARVNMDPKLLVRLCGPCRNSHLMPLTAVPFELLSLVVCSGHTAPAKRKPGDLYLLRGDFKELLAEYEEKKRCNDDGALEAWSEGKRDIVVKRDKQALDLLEFLDTVHWDREQELSDAKMARRSEIERRLKEIGWSEKDMEFGWWSTNPREWHALVSQPKPITDRTWANLQPKLISLLETNRKEREAMERDERKQDRLIRLSKFFLDIKKQGSPALLLKAPNPITRLSGTIPTIEFTHRGPFPSFDHTLDWPIVKNLYETDSTVAELEVKFEENRDEIESLVAEWQSRIQVRFMNVLRDGYETQSETLRPAIITSGAGLPNVSNNLKFLLRADSLFYQSLSPDLDSPKELLSYDTFLMKGLNGVVAHMSGQPRSAPDLDNIHWHPEAHEVARQLLADIGKPDATYLEMKTIGRVFACGKCHETKARNWDEMIEHYLEQKQVYAEVQEDLTLSSDAELAYNPIHSPTFLTDEPMITDYASKTLAGGYGIGMGRLQVCKVCKRIPSAGHVLATQSAILKHLLNVHGIAHPEVDVHYAPELFSSGLFGMDDDDDSDDSYSGYYFGGGCQCPFHQMLGGNEYDYGDEDEEDEDEVDYW</sequence>
<feature type="domain" description="F-box" evidence="2">
    <location>
        <begin position="529"/>
        <end position="578"/>
    </location>
</feature>
<proteinExistence type="predicted"/>
<dbReference type="PROSITE" id="PS50181">
    <property type="entry name" value="FBOX"/>
    <property type="match status" value="1"/>
</dbReference>
<accession>A0A0K6GFW4</accession>
<gene>
    <name evidence="3" type="ORF">RSOLAG22IIIB_06681</name>
</gene>
<reference evidence="3 4" key="1">
    <citation type="submission" date="2015-07" db="EMBL/GenBank/DDBJ databases">
        <authorList>
            <person name="Noorani M."/>
        </authorList>
    </citation>
    <scope>NUCLEOTIDE SEQUENCE [LARGE SCALE GENOMIC DNA]</scope>
    <source>
        <strain evidence="3">BBA 69670</strain>
    </source>
</reference>
<organism evidence="3 4">
    <name type="scientific">Rhizoctonia solani</name>
    <dbReference type="NCBI Taxonomy" id="456999"/>
    <lineage>
        <taxon>Eukaryota</taxon>
        <taxon>Fungi</taxon>
        <taxon>Dikarya</taxon>
        <taxon>Basidiomycota</taxon>
        <taxon>Agaricomycotina</taxon>
        <taxon>Agaricomycetes</taxon>
        <taxon>Cantharellales</taxon>
        <taxon>Ceratobasidiaceae</taxon>
        <taxon>Rhizoctonia</taxon>
    </lineage>
</organism>